<proteinExistence type="predicted"/>
<evidence type="ECO:0000313" key="1">
    <source>
        <dbReference type="EMBL" id="KAF2625609.1"/>
    </source>
</evidence>
<dbReference type="Proteomes" id="UP000799754">
    <property type="component" value="Unassembled WGS sequence"/>
</dbReference>
<accession>A0ACB6RV06</accession>
<gene>
    <name evidence="1" type="ORF">BU25DRAFT_116677</name>
</gene>
<comment type="caution">
    <text evidence="1">The sequence shown here is derived from an EMBL/GenBank/DDBJ whole genome shotgun (WGS) entry which is preliminary data.</text>
</comment>
<organism evidence="1 2">
    <name type="scientific">Macroventuria anomochaeta</name>
    <dbReference type="NCBI Taxonomy" id="301207"/>
    <lineage>
        <taxon>Eukaryota</taxon>
        <taxon>Fungi</taxon>
        <taxon>Dikarya</taxon>
        <taxon>Ascomycota</taxon>
        <taxon>Pezizomycotina</taxon>
        <taxon>Dothideomycetes</taxon>
        <taxon>Pleosporomycetidae</taxon>
        <taxon>Pleosporales</taxon>
        <taxon>Pleosporineae</taxon>
        <taxon>Didymellaceae</taxon>
        <taxon>Macroventuria</taxon>
    </lineage>
</organism>
<protein>
    <submittedName>
        <fullName evidence="1">Uncharacterized protein</fullName>
    </submittedName>
</protein>
<dbReference type="EMBL" id="MU006725">
    <property type="protein sequence ID" value="KAF2625609.1"/>
    <property type="molecule type" value="Genomic_DNA"/>
</dbReference>
<keyword evidence="2" id="KW-1185">Reference proteome</keyword>
<evidence type="ECO:0000313" key="2">
    <source>
        <dbReference type="Proteomes" id="UP000799754"/>
    </source>
</evidence>
<reference evidence="1" key="1">
    <citation type="journal article" date="2020" name="Stud. Mycol.">
        <title>101 Dothideomycetes genomes: a test case for predicting lifestyles and emergence of pathogens.</title>
        <authorList>
            <person name="Haridas S."/>
            <person name="Albert R."/>
            <person name="Binder M."/>
            <person name="Bloem J."/>
            <person name="Labutti K."/>
            <person name="Salamov A."/>
            <person name="Andreopoulos B."/>
            <person name="Baker S."/>
            <person name="Barry K."/>
            <person name="Bills G."/>
            <person name="Bluhm B."/>
            <person name="Cannon C."/>
            <person name="Castanera R."/>
            <person name="Culley D."/>
            <person name="Daum C."/>
            <person name="Ezra D."/>
            <person name="Gonzalez J."/>
            <person name="Henrissat B."/>
            <person name="Kuo A."/>
            <person name="Liang C."/>
            <person name="Lipzen A."/>
            <person name="Lutzoni F."/>
            <person name="Magnuson J."/>
            <person name="Mondo S."/>
            <person name="Nolan M."/>
            <person name="Ohm R."/>
            <person name="Pangilinan J."/>
            <person name="Park H.-J."/>
            <person name="Ramirez L."/>
            <person name="Alfaro M."/>
            <person name="Sun H."/>
            <person name="Tritt A."/>
            <person name="Yoshinaga Y."/>
            <person name="Zwiers L.-H."/>
            <person name="Turgeon B."/>
            <person name="Goodwin S."/>
            <person name="Spatafora J."/>
            <person name="Crous P."/>
            <person name="Grigoriev I."/>
        </authorList>
    </citation>
    <scope>NUCLEOTIDE SEQUENCE</scope>
    <source>
        <strain evidence="1">CBS 525.71</strain>
    </source>
</reference>
<sequence length="118" mass="12608">MKSGSTGAVPAVAFLCLTGTLSARPCPRCGDDIDRQGLAVDIGFPPVVFPLGQYTLADCAAETPKFWKKKQTNIPLSEPQNTQTLGAPICPVSHDLSPFSRTLWHLTLVTLASLTINL</sequence>
<name>A0ACB6RV06_9PLEO</name>